<dbReference type="STRING" id="535712.A4Z71_03085"/>
<evidence type="ECO:0000313" key="1">
    <source>
        <dbReference type="EMBL" id="AOY55978.1"/>
    </source>
</evidence>
<proteinExistence type="predicted"/>
<dbReference type="OrthoDB" id="9797990at2"/>
<name>A0A1D9DYT3_9MICO</name>
<dbReference type="PANTHER" id="PTHR41700:SF1">
    <property type="entry name" value="N-ACETYLTRANSFERASE DOMAIN-CONTAINING PROTEIN"/>
    <property type="match status" value="1"/>
</dbReference>
<dbReference type="EMBL" id="CP015208">
    <property type="protein sequence ID" value="AOY55978.1"/>
    <property type="molecule type" value="Genomic_DNA"/>
</dbReference>
<gene>
    <name evidence="1" type="ORF">A4Z71_03085</name>
</gene>
<dbReference type="Proteomes" id="UP000243784">
    <property type="component" value="Chromosome"/>
</dbReference>
<dbReference type="InterPro" id="IPR038764">
    <property type="entry name" value="GNAT_N_AcTrfase_prd"/>
</dbReference>
<dbReference type="KEGG" id="rpla:A4Z71_03085"/>
<accession>A0A1D9DYT3</accession>
<evidence type="ECO:0008006" key="3">
    <source>
        <dbReference type="Google" id="ProtNLM"/>
    </source>
</evidence>
<dbReference type="AlphaFoldDB" id="A0A1D9DYT3"/>
<dbReference type="PANTHER" id="PTHR41700">
    <property type="entry name" value="GCN5-RELATED N-ACETYLTRANSFERASE"/>
    <property type="match status" value="1"/>
</dbReference>
<keyword evidence="2" id="KW-1185">Reference proteome</keyword>
<reference evidence="1 2" key="1">
    <citation type="journal article" date="2016" name="Biochim. Biophys. Acta">
        <title>Photochemical characterization of actinorhodopsin and its functional existence in the natural host.</title>
        <authorList>
            <person name="Nakamura S."/>
            <person name="Kikukawa T."/>
            <person name="Tamogami J."/>
            <person name="Kamiya M."/>
            <person name="Aizawa T."/>
            <person name="Hahn M.W."/>
            <person name="Ihara K."/>
            <person name="Kamo N."/>
            <person name="Demura M."/>
        </authorList>
    </citation>
    <scope>NUCLEOTIDE SEQUENCE [LARGE SCALE GENOMIC DNA]</scope>
    <source>
        <strain evidence="1 2">MWH-Dar1</strain>
    </source>
</reference>
<sequence length="251" mass="27914">MSDQADIQMVQSAQQATQLAAYFRDVWGGQDDVVPPDMQLALLHVGAYAALAKINGEVVGGSFGVRGVADDKDILHSHVTAASIRGVGWQLKMHQASWVRELGLDGITWTFDPLVRRNCVFNFEKLGATAKEYLPNFYGTMTDDINRGDESDRLFVFWDMQSEPENSPEESGLTTNIAVQNHGGLPQLQSFDSTRQFLVELPEDIEALRRDNLEAALRWRKSVREVLQPAFVAGARISNMTADRSAIVIDF</sequence>
<organism evidence="1 2">
    <name type="scientific">Candidatus Rhodoluna planktonica</name>
    <dbReference type="NCBI Taxonomy" id="535712"/>
    <lineage>
        <taxon>Bacteria</taxon>
        <taxon>Bacillati</taxon>
        <taxon>Actinomycetota</taxon>
        <taxon>Actinomycetes</taxon>
        <taxon>Micrococcales</taxon>
        <taxon>Microbacteriaceae</taxon>
        <taxon>Luna cluster</taxon>
        <taxon>Luna-1 subcluster</taxon>
        <taxon>Rhodoluna</taxon>
    </lineage>
</organism>
<evidence type="ECO:0000313" key="2">
    <source>
        <dbReference type="Proteomes" id="UP000243784"/>
    </source>
</evidence>
<dbReference type="RefSeq" id="WP_084028399.1">
    <property type="nucleotide sequence ID" value="NZ_CP015208.1"/>
</dbReference>
<protein>
    <recommendedName>
        <fullName evidence="3">N-acetyltransferase domain-containing protein</fullName>
    </recommendedName>
</protein>